<dbReference type="Proteomes" id="UP000499080">
    <property type="component" value="Unassembled WGS sequence"/>
</dbReference>
<reference evidence="2 3" key="1">
    <citation type="journal article" date="2019" name="Sci. Rep.">
        <title>Orb-weaving spider Araneus ventricosus genome elucidates the spidroin gene catalogue.</title>
        <authorList>
            <person name="Kono N."/>
            <person name="Nakamura H."/>
            <person name="Ohtoshi R."/>
            <person name="Moran D.A.P."/>
            <person name="Shinohara A."/>
            <person name="Yoshida Y."/>
            <person name="Fujiwara M."/>
            <person name="Mori M."/>
            <person name="Tomita M."/>
            <person name="Arakawa K."/>
        </authorList>
    </citation>
    <scope>NUCLEOTIDE SEQUENCE [LARGE SCALE GENOMIC DNA]</scope>
</reference>
<gene>
    <name evidence="2" type="ORF">AVEN_270021_1</name>
</gene>
<evidence type="ECO:0000313" key="2">
    <source>
        <dbReference type="EMBL" id="GBM59918.1"/>
    </source>
</evidence>
<keyword evidence="3" id="KW-1185">Reference proteome</keyword>
<organism evidence="2 3">
    <name type="scientific">Araneus ventricosus</name>
    <name type="common">Orbweaver spider</name>
    <name type="synonym">Epeira ventricosa</name>
    <dbReference type="NCBI Taxonomy" id="182803"/>
    <lineage>
        <taxon>Eukaryota</taxon>
        <taxon>Metazoa</taxon>
        <taxon>Ecdysozoa</taxon>
        <taxon>Arthropoda</taxon>
        <taxon>Chelicerata</taxon>
        <taxon>Arachnida</taxon>
        <taxon>Araneae</taxon>
        <taxon>Araneomorphae</taxon>
        <taxon>Entelegynae</taxon>
        <taxon>Araneoidea</taxon>
        <taxon>Araneidae</taxon>
        <taxon>Araneus</taxon>
    </lineage>
</organism>
<dbReference type="EMBL" id="BGPR01001706">
    <property type="protein sequence ID" value="GBM59918.1"/>
    <property type="molecule type" value="Genomic_DNA"/>
</dbReference>
<comment type="caution">
    <text evidence="2">The sequence shown here is derived from an EMBL/GenBank/DDBJ whole genome shotgun (WGS) entry which is preliminary data.</text>
</comment>
<accession>A0A4Y2H578</accession>
<protein>
    <submittedName>
        <fullName evidence="2">Uncharacterized protein</fullName>
    </submittedName>
</protein>
<evidence type="ECO:0000256" key="1">
    <source>
        <dbReference type="SAM" id="MobiDB-lite"/>
    </source>
</evidence>
<evidence type="ECO:0000313" key="3">
    <source>
        <dbReference type="Proteomes" id="UP000499080"/>
    </source>
</evidence>
<dbReference type="AlphaFoldDB" id="A0A4Y2H578"/>
<feature type="region of interest" description="Disordered" evidence="1">
    <location>
        <begin position="26"/>
        <end position="61"/>
    </location>
</feature>
<name>A0A4Y2H578_ARAVE</name>
<sequence length="120" mass="13150">MLHAKSYVATKRLPVGVAWKGVPAQVPSSDYGSKLRGPSQNSPRVASKRDANITKLNPNGPRPRVQSSFGLIQWRIWCGAGRTRVLLAITKGLKIEVKNLREPSVCLSVCVFHNSKSLES</sequence>
<proteinExistence type="predicted"/>